<dbReference type="GO" id="GO:0070291">
    <property type="term" value="P:N-acylethanolamine metabolic process"/>
    <property type="evidence" value="ECO:0007669"/>
    <property type="project" value="TreeGrafter"/>
</dbReference>
<dbReference type="GO" id="GO:0006644">
    <property type="term" value="P:phospholipid metabolic process"/>
    <property type="evidence" value="ECO:0007669"/>
    <property type="project" value="TreeGrafter"/>
</dbReference>
<dbReference type="GO" id="GO:0046872">
    <property type="term" value="F:metal ion binding"/>
    <property type="evidence" value="ECO:0007669"/>
    <property type="project" value="UniProtKB-KW"/>
</dbReference>
<protein>
    <recommendedName>
        <fullName evidence="6">GP-PDE domain-containing protein</fullName>
    </recommendedName>
</protein>
<comment type="catalytic activity">
    <reaction evidence="1">
        <text>an N-(acyl)-sphingosylphosphoethanolamine = an N-(acyl)-sphingosyl-1,3-cyclic phosphate + ethanolamine</text>
        <dbReference type="Rhea" id="RHEA:60648"/>
        <dbReference type="ChEBI" id="CHEBI:57603"/>
        <dbReference type="ChEBI" id="CHEBI:143891"/>
        <dbReference type="ChEBI" id="CHEBI:143892"/>
    </reaction>
</comment>
<evidence type="ECO:0000313" key="8">
    <source>
        <dbReference type="Proteomes" id="UP000821866"/>
    </source>
</evidence>
<dbReference type="InterPro" id="IPR017946">
    <property type="entry name" value="PLC-like_Pdiesterase_TIM-brl"/>
</dbReference>
<dbReference type="VEuPathDB" id="VectorBase:LOC119173740"/>
<dbReference type="SUPFAM" id="SSF51695">
    <property type="entry name" value="PLC-like phosphodiesterases"/>
    <property type="match status" value="1"/>
</dbReference>
<dbReference type="AlphaFoldDB" id="A0A9J6DGN4"/>
<keyword evidence="5" id="KW-0456">Lyase</keyword>
<dbReference type="InterPro" id="IPR030395">
    <property type="entry name" value="GP_PDE_dom"/>
</dbReference>
<keyword evidence="3" id="KW-0460">Magnesium</keyword>
<dbReference type="EMBL" id="JABSTU010000009">
    <property type="protein sequence ID" value="KAH8021271.1"/>
    <property type="molecule type" value="Genomic_DNA"/>
</dbReference>
<dbReference type="OMA" id="HIYRDRF"/>
<dbReference type="PANTHER" id="PTHR46320:SF1">
    <property type="entry name" value="GLYCEROPHOSPHODIESTER PHOSPHODIESTERASE 1"/>
    <property type="match status" value="1"/>
</dbReference>
<evidence type="ECO:0000256" key="5">
    <source>
        <dbReference type="ARBA" id="ARBA00023239"/>
    </source>
</evidence>
<accession>A0A9J6DGN4</accession>
<dbReference type="Pfam" id="PF03009">
    <property type="entry name" value="GDPD"/>
    <property type="match status" value="1"/>
</dbReference>
<name>A0A9J6DGN4_RHIMP</name>
<keyword evidence="8" id="KW-1185">Reference proteome</keyword>
<dbReference type="PANTHER" id="PTHR46320">
    <property type="entry name" value="GLYCEROPHOSPHODIESTER PHOSPHODIESTERASE 1"/>
    <property type="match status" value="1"/>
</dbReference>
<proteinExistence type="predicted"/>
<dbReference type="GO" id="GO:0006580">
    <property type="term" value="P:ethanolamine metabolic process"/>
    <property type="evidence" value="ECO:0007669"/>
    <property type="project" value="TreeGrafter"/>
</dbReference>
<organism evidence="7 8">
    <name type="scientific">Rhipicephalus microplus</name>
    <name type="common">Cattle tick</name>
    <name type="synonym">Boophilus microplus</name>
    <dbReference type="NCBI Taxonomy" id="6941"/>
    <lineage>
        <taxon>Eukaryota</taxon>
        <taxon>Metazoa</taxon>
        <taxon>Ecdysozoa</taxon>
        <taxon>Arthropoda</taxon>
        <taxon>Chelicerata</taxon>
        <taxon>Arachnida</taxon>
        <taxon>Acari</taxon>
        <taxon>Parasitiformes</taxon>
        <taxon>Ixodida</taxon>
        <taxon>Ixodoidea</taxon>
        <taxon>Ixodidae</taxon>
        <taxon>Rhipicephalinae</taxon>
        <taxon>Rhipicephalus</taxon>
        <taxon>Boophilus</taxon>
    </lineage>
</organism>
<feature type="domain" description="GP-PDE" evidence="6">
    <location>
        <begin position="32"/>
        <end position="223"/>
    </location>
</feature>
<comment type="caution">
    <text evidence="7">The sequence shown here is derived from an EMBL/GenBank/DDBJ whole genome shotgun (WGS) entry which is preliminary data.</text>
</comment>
<reference evidence="7" key="1">
    <citation type="journal article" date="2020" name="Cell">
        <title>Large-Scale Comparative Analyses of Tick Genomes Elucidate Their Genetic Diversity and Vector Capacities.</title>
        <authorList>
            <consortium name="Tick Genome and Microbiome Consortium (TIGMIC)"/>
            <person name="Jia N."/>
            <person name="Wang J."/>
            <person name="Shi W."/>
            <person name="Du L."/>
            <person name="Sun Y."/>
            <person name="Zhan W."/>
            <person name="Jiang J.F."/>
            <person name="Wang Q."/>
            <person name="Zhang B."/>
            <person name="Ji P."/>
            <person name="Bell-Sakyi L."/>
            <person name="Cui X.M."/>
            <person name="Yuan T.T."/>
            <person name="Jiang B.G."/>
            <person name="Yang W.F."/>
            <person name="Lam T.T."/>
            <person name="Chang Q.C."/>
            <person name="Ding S.J."/>
            <person name="Wang X.J."/>
            <person name="Zhu J.G."/>
            <person name="Ruan X.D."/>
            <person name="Zhao L."/>
            <person name="Wei J.T."/>
            <person name="Ye R.Z."/>
            <person name="Que T.C."/>
            <person name="Du C.H."/>
            <person name="Zhou Y.H."/>
            <person name="Cheng J.X."/>
            <person name="Dai P.F."/>
            <person name="Guo W.B."/>
            <person name="Han X.H."/>
            <person name="Huang E.J."/>
            <person name="Li L.F."/>
            <person name="Wei W."/>
            <person name="Gao Y.C."/>
            <person name="Liu J.Z."/>
            <person name="Shao H.Z."/>
            <person name="Wang X."/>
            <person name="Wang C.C."/>
            <person name="Yang T.C."/>
            <person name="Huo Q.B."/>
            <person name="Li W."/>
            <person name="Chen H.Y."/>
            <person name="Chen S.E."/>
            <person name="Zhou L.G."/>
            <person name="Ni X.B."/>
            <person name="Tian J.H."/>
            <person name="Sheng Y."/>
            <person name="Liu T."/>
            <person name="Pan Y.S."/>
            <person name="Xia L.Y."/>
            <person name="Li J."/>
            <person name="Zhao F."/>
            <person name="Cao W.C."/>
        </authorList>
    </citation>
    <scope>NUCLEOTIDE SEQUENCE</scope>
    <source>
        <strain evidence="7">Rmic-2018</strain>
    </source>
</reference>
<dbReference type="GO" id="GO:0005886">
    <property type="term" value="C:plasma membrane"/>
    <property type="evidence" value="ECO:0007669"/>
    <property type="project" value="TreeGrafter"/>
</dbReference>
<evidence type="ECO:0000256" key="3">
    <source>
        <dbReference type="ARBA" id="ARBA00022842"/>
    </source>
</evidence>
<evidence type="ECO:0000259" key="6">
    <source>
        <dbReference type="PROSITE" id="PS51704"/>
    </source>
</evidence>
<dbReference type="PROSITE" id="PS51704">
    <property type="entry name" value="GP_PDE"/>
    <property type="match status" value="1"/>
</dbReference>
<keyword evidence="4" id="KW-1015">Disulfide bond</keyword>
<evidence type="ECO:0000256" key="1">
    <source>
        <dbReference type="ARBA" id="ARBA00000110"/>
    </source>
</evidence>
<keyword evidence="2" id="KW-0479">Metal-binding</keyword>
<sequence>MTLLFSLPPVDNEVAVEVIFGKGDGTNASRLPPLFAHGGVSRYAPEFTLDSIQAAREAKAAGIELDLSFTRDNVGVLFYDDNLERTTSSEGFLANTSFADLRQVDATSNDPLSKKCRDCTRVPTLQEGIHECLHQGLRFIIHVKRYDDRAVALLGVLFSQWPELYRLGLVSSPNADFIYALRLKYPDIVTALTWRPGLLAYEDPERRRPRYEMPNKALQGGHR</sequence>
<evidence type="ECO:0000256" key="4">
    <source>
        <dbReference type="ARBA" id="ARBA00023157"/>
    </source>
</evidence>
<dbReference type="OrthoDB" id="197419at2759"/>
<evidence type="ECO:0000313" key="7">
    <source>
        <dbReference type="EMBL" id="KAH8021271.1"/>
    </source>
</evidence>
<dbReference type="GO" id="GO:0016829">
    <property type="term" value="F:lyase activity"/>
    <property type="evidence" value="ECO:0007669"/>
    <property type="project" value="UniProtKB-KW"/>
</dbReference>
<evidence type="ECO:0000256" key="2">
    <source>
        <dbReference type="ARBA" id="ARBA00022723"/>
    </source>
</evidence>
<gene>
    <name evidence="7" type="ORF">HPB51_013946</name>
</gene>
<reference evidence="7" key="2">
    <citation type="submission" date="2021-09" db="EMBL/GenBank/DDBJ databases">
        <authorList>
            <person name="Jia N."/>
            <person name="Wang J."/>
            <person name="Shi W."/>
            <person name="Du L."/>
            <person name="Sun Y."/>
            <person name="Zhan W."/>
            <person name="Jiang J."/>
            <person name="Wang Q."/>
            <person name="Zhang B."/>
            <person name="Ji P."/>
            <person name="Sakyi L.B."/>
            <person name="Cui X."/>
            <person name="Yuan T."/>
            <person name="Jiang B."/>
            <person name="Yang W."/>
            <person name="Lam T.T.-Y."/>
            <person name="Chang Q."/>
            <person name="Ding S."/>
            <person name="Wang X."/>
            <person name="Zhu J."/>
            <person name="Ruan X."/>
            <person name="Zhao L."/>
            <person name="Wei J."/>
            <person name="Que T."/>
            <person name="Du C."/>
            <person name="Cheng J."/>
            <person name="Dai P."/>
            <person name="Han X."/>
            <person name="Huang E."/>
            <person name="Gao Y."/>
            <person name="Liu J."/>
            <person name="Shao H."/>
            <person name="Ye R."/>
            <person name="Li L."/>
            <person name="Wei W."/>
            <person name="Wang X."/>
            <person name="Wang C."/>
            <person name="Huo Q."/>
            <person name="Li W."/>
            <person name="Guo W."/>
            <person name="Chen H."/>
            <person name="Chen S."/>
            <person name="Zhou L."/>
            <person name="Zhou L."/>
            <person name="Ni X."/>
            <person name="Tian J."/>
            <person name="Zhou Y."/>
            <person name="Sheng Y."/>
            <person name="Liu T."/>
            <person name="Pan Y."/>
            <person name="Xia L."/>
            <person name="Li J."/>
            <person name="Zhao F."/>
            <person name="Cao W."/>
        </authorList>
    </citation>
    <scope>NUCLEOTIDE SEQUENCE</scope>
    <source>
        <strain evidence="7">Rmic-2018</strain>
        <tissue evidence="7">Larvae</tissue>
    </source>
</reference>
<dbReference type="Proteomes" id="UP000821866">
    <property type="component" value="Chromosome 7"/>
</dbReference>
<dbReference type="GO" id="GO:0008889">
    <property type="term" value="F:glycerophosphodiester phosphodiesterase activity"/>
    <property type="evidence" value="ECO:0007669"/>
    <property type="project" value="TreeGrafter"/>
</dbReference>
<dbReference type="Gene3D" id="3.20.20.190">
    <property type="entry name" value="Phosphatidylinositol (PI) phosphodiesterase"/>
    <property type="match status" value="1"/>
</dbReference>